<dbReference type="Proteomes" id="UP000703269">
    <property type="component" value="Unassembled WGS sequence"/>
</dbReference>
<dbReference type="OrthoDB" id="3269405at2759"/>
<evidence type="ECO:0000313" key="2">
    <source>
        <dbReference type="Proteomes" id="UP000703269"/>
    </source>
</evidence>
<proteinExistence type="predicted"/>
<dbReference type="EMBL" id="BPQB01000029">
    <property type="protein sequence ID" value="GJE93028.1"/>
    <property type="molecule type" value="Genomic_DNA"/>
</dbReference>
<reference evidence="1 2" key="1">
    <citation type="submission" date="2021-08" db="EMBL/GenBank/DDBJ databases">
        <title>Draft Genome Sequence of Phanerochaete sordida strain YK-624.</title>
        <authorList>
            <person name="Mori T."/>
            <person name="Dohra H."/>
            <person name="Suzuki T."/>
            <person name="Kawagishi H."/>
            <person name="Hirai H."/>
        </authorList>
    </citation>
    <scope>NUCLEOTIDE SEQUENCE [LARGE SCALE GENOMIC DNA]</scope>
    <source>
        <strain evidence="1 2">YK-624</strain>
    </source>
</reference>
<name>A0A9P3LFT5_9APHY</name>
<comment type="caution">
    <text evidence="1">The sequence shown here is derived from an EMBL/GenBank/DDBJ whole genome shotgun (WGS) entry which is preliminary data.</text>
</comment>
<evidence type="ECO:0000313" key="1">
    <source>
        <dbReference type="EMBL" id="GJE93028.1"/>
    </source>
</evidence>
<organism evidence="1 2">
    <name type="scientific">Phanerochaete sordida</name>
    <dbReference type="NCBI Taxonomy" id="48140"/>
    <lineage>
        <taxon>Eukaryota</taxon>
        <taxon>Fungi</taxon>
        <taxon>Dikarya</taxon>
        <taxon>Basidiomycota</taxon>
        <taxon>Agaricomycotina</taxon>
        <taxon>Agaricomycetes</taxon>
        <taxon>Polyporales</taxon>
        <taxon>Phanerochaetaceae</taxon>
        <taxon>Phanerochaete</taxon>
    </lineage>
</organism>
<accession>A0A9P3LFT5</accession>
<dbReference type="AlphaFoldDB" id="A0A9P3LFT5"/>
<gene>
    <name evidence="1" type="ORF">PsYK624_091870</name>
</gene>
<sequence length="197" mass="22013">MSSTPSSLCTYTSTGVLARLPADPSPSQCSGHAVVQQLPFPALFVTQRPYIATKSEKRFRGQQPINFELSPGVGVHLSYYLSNPTSLPEEWSTEPGVPLCSGQKVQIRINWPDRPDFVRSINVWNFAKNRQPISKIKLLKRVAEVVQKMVKVNGIIAGSEYDSWRIGEGGLRFENIALHSLENVSKGSWQPVLSLWY</sequence>
<protein>
    <submittedName>
        <fullName evidence="1">Uncharacterized protein</fullName>
    </submittedName>
</protein>
<keyword evidence="2" id="KW-1185">Reference proteome</keyword>